<name>B4VY54_9CYAN</name>
<dbReference type="Proteomes" id="UP000003835">
    <property type="component" value="Unassembled WGS sequence"/>
</dbReference>
<evidence type="ECO:0000313" key="2">
    <source>
        <dbReference type="Proteomes" id="UP000003835"/>
    </source>
</evidence>
<accession>B4VY54</accession>
<proteinExistence type="predicted"/>
<sequence length="55" mass="6767">MNILKQTDFLENLDIEFNEDEIREQMLFTFALAEYTCLVPLAYFDDIYRERLRKK</sequence>
<keyword evidence="2" id="KW-1185">Reference proteome</keyword>
<evidence type="ECO:0000313" key="1">
    <source>
        <dbReference type="EMBL" id="EDX73173.1"/>
    </source>
</evidence>
<dbReference type="EMBL" id="DS989859">
    <property type="protein sequence ID" value="EDX73173.1"/>
    <property type="molecule type" value="Genomic_DNA"/>
</dbReference>
<dbReference type="STRING" id="118168.MC7420_4420"/>
<dbReference type="HOGENOM" id="CLU_3024252_0_0_3"/>
<reference evidence="1 2" key="1">
    <citation type="submission" date="2008-07" db="EMBL/GenBank/DDBJ databases">
        <authorList>
            <person name="Tandeau de Marsac N."/>
            <person name="Ferriera S."/>
            <person name="Johnson J."/>
            <person name="Kravitz S."/>
            <person name="Beeson K."/>
            <person name="Sutton G."/>
            <person name="Rogers Y.-H."/>
            <person name="Friedman R."/>
            <person name="Frazier M."/>
            <person name="Venter J.C."/>
        </authorList>
    </citation>
    <scope>NUCLEOTIDE SEQUENCE [LARGE SCALE GENOMIC DNA]</scope>
    <source>
        <strain evidence="1 2">PCC 7420</strain>
    </source>
</reference>
<dbReference type="AlphaFoldDB" id="B4VY54"/>
<protein>
    <submittedName>
        <fullName evidence="1">Uncharacterized protein</fullName>
    </submittedName>
</protein>
<gene>
    <name evidence="1" type="ORF">MC7420_4420</name>
</gene>
<organism evidence="1 2">
    <name type="scientific">Coleofasciculus chthonoplastes PCC 7420</name>
    <dbReference type="NCBI Taxonomy" id="118168"/>
    <lineage>
        <taxon>Bacteria</taxon>
        <taxon>Bacillati</taxon>
        <taxon>Cyanobacteriota</taxon>
        <taxon>Cyanophyceae</taxon>
        <taxon>Coleofasciculales</taxon>
        <taxon>Coleofasciculaceae</taxon>
        <taxon>Coleofasciculus</taxon>
    </lineage>
</organism>